<keyword evidence="1 2" id="KW-0238">DNA-binding</keyword>
<dbReference type="EMBL" id="JAUJEA010000019">
    <property type="protein sequence ID" value="MDN5205450.1"/>
    <property type="molecule type" value="Genomic_DNA"/>
</dbReference>
<proteinExistence type="predicted"/>
<gene>
    <name evidence="4" type="ORF">QQ008_28970</name>
</gene>
<comment type="caution">
    <text evidence="4">The sequence shown here is derived from an EMBL/GenBank/DDBJ whole genome shotgun (WGS) entry which is preliminary data.</text>
</comment>
<dbReference type="InterPro" id="IPR001867">
    <property type="entry name" value="OmpR/PhoB-type_DNA-bd"/>
</dbReference>
<sequence length="69" mass="8105">MLKMLCDNKNKVLDRKKALNTIWGGNNMFNRKSMDVFIFKLRKYLEKGPNIKITNIHGKGFMLQDNKSD</sequence>
<dbReference type="SUPFAM" id="SSF46894">
    <property type="entry name" value="C-terminal effector domain of the bipartite response regulators"/>
    <property type="match status" value="1"/>
</dbReference>
<evidence type="ECO:0000313" key="4">
    <source>
        <dbReference type="EMBL" id="MDN5205450.1"/>
    </source>
</evidence>
<organism evidence="4 5">
    <name type="scientific">Splendidivirga corallicola</name>
    <dbReference type="NCBI Taxonomy" id="3051826"/>
    <lineage>
        <taxon>Bacteria</taxon>
        <taxon>Pseudomonadati</taxon>
        <taxon>Bacteroidota</taxon>
        <taxon>Cytophagia</taxon>
        <taxon>Cytophagales</taxon>
        <taxon>Splendidivirgaceae</taxon>
        <taxon>Splendidivirga</taxon>
    </lineage>
</organism>
<protein>
    <submittedName>
        <fullName evidence="4">Winged helix-turn-helix domain-containing protein</fullName>
    </submittedName>
</protein>
<dbReference type="Pfam" id="PF00486">
    <property type="entry name" value="Trans_reg_C"/>
    <property type="match status" value="1"/>
</dbReference>
<evidence type="ECO:0000259" key="3">
    <source>
        <dbReference type="PROSITE" id="PS51755"/>
    </source>
</evidence>
<dbReference type="InterPro" id="IPR036388">
    <property type="entry name" value="WH-like_DNA-bd_sf"/>
</dbReference>
<evidence type="ECO:0000313" key="5">
    <source>
        <dbReference type="Proteomes" id="UP001172082"/>
    </source>
</evidence>
<evidence type="ECO:0000256" key="2">
    <source>
        <dbReference type="PROSITE-ProRule" id="PRU01091"/>
    </source>
</evidence>
<accession>A0ABT8KXE3</accession>
<dbReference type="Proteomes" id="UP001172082">
    <property type="component" value="Unassembled WGS sequence"/>
</dbReference>
<feature type="domain" description="OmpR/PhoB-type" evidence="3">
    <location>
        <begin position="1"/>
        <end position="65"/>
    </location>
</feature>
<reference evidence="4" key="1">
    <citation type="submission" date="2023-06" db="EMBL/GenBank/DDBJ databases">
        <title>Genomic of Parafulvivirga corallium.</title>
        <authorList>
            <person name="Wang G."/>
        </authorList>
    </citation>
    <scope>NUCLEOTIDE SEQUENCE</scope>
    <source>
        <strain evidence="4">BMA10</strain>
    </source>
</reference>
<evidence type="ECO:0000256" key="1">
    <source>
        <dbReference type="ARBA" id="ARBA00023125"/>
    </source>
</evidence>
<keyword evidence="5" id="KW-1185">Reference proteome</keyword>
<feature type="DNA-binding region" description="OmpR/PhoB-type" evidence="2">
    <location>
        <begin position="1"/>
        <end position="65"/>
    </location>
</feature>
<dbReference type="InterPro" id="IPR016032">
    <property type="entry name" value="Sig_transdc_resp-reg_C-effctor"/>
</dbReference>
<dbReference type="Gene3D" id="1.10.10.10">
    <property type="entry name" value="Winged helix-like DNA-binding domain superfamily/Winged helix DNA-binding domain"/>
    <property type="match status" value="1"/>
</dbReference>
<dbReference type="CDD" id="cd00383">
    <property type="entry name" value="trans_reg_C"/>
    <property type="match status" value="1"/>
</dbReference>
<dbReference type="PROSITE" id="PS51755">
    <property type="entry name" value="OMPR_PHOB"/>
    <property type="match status" value="1"/>
</dbReference>
<dbReference type="RefSeq" id="WP_346755472.1">
    <property type="nucleotide sequence ID" value="NZ_JAUJEA010000019.1"/>
</dbReference>
<name>A0ABT8KXE3_9BACT</name>